<dbReference type="InterPro" id="IPR043128">
    <property type="entry name" value="Rev_trsase/Diguanyl_cyclase"/>
</dbReference>
<accession>A0AAV4H6Q9</accession>
<name>A0AAV4H6Q9_9GAST</name>
<keyword evidence="3" id="KW-1185">Reference proteome</keyword>
<evidence type="ECO:0000259" key="1">
    <source>
        <dbReference type="PROSITE" id="PS50878"/>
    </source>
</evidence>
<dbReference type="PANTHER" id="PTHR47027">
    <property type="entry name" value="REVERSE TRANSCRIPTASE DOMAIN-CONTAINING PROTEIN"/>
    <property type="match status" value="1"/>
</dbReference>
<dbReference type="InterPro" id="IPR043502">
    <property type="entry name" value="DNA/RNA_pol_sf"/>
</dbReference>
<organism evidence="2 3">
    <name type="scientific">Elysia marginata</name>
    <dbReference type="NCBI Taxonomy" id="1093978"/>
    <lineage>
        <taxon>Eukaryota</taxon>
        <taxon>Metazoa</taxon>
        <taxon>Spiralia</taxon>
        <taxon>Lophotrochozoa</taxon>
        <taxon>Mollusca</taxon>
        <taxon>Gastropoda</taxon>
        <taxon>Heterobranchia</taxon>
        <taxon>Euthyneura</taxon>
        <taxon>Panpulmonata</taxon>
        <taxon>Sacoglossa</taxon>
        <taxon>Placobranchoidea</taxon>
        <taxon>Plakobranchidae</taxon>
        <taxon>Elysia</taxon>
    </lineage>
</organism>
<dbReference type="PROSITE" id="PS50878">
    <property type="entry name" value="RT_POL"/>
    <property type="match status" value="1"/>
</dbReference>
<evidence type="ECO:0000313" key="3">
    <source>
        <dbReference type="Proteomes" id="UP000762676"/>
    </source>
</evidence>
<dbReference type="Proteomes" id="UP000762676">
    <property type="component" value="Unassembled WGS sequence"/>
</dbReference>
<gene>
    <name evidence="2" type="ORF">ElyMa_000902300</name>
</gene>
<comment type="caution">
    <text evidence="2">The sequence shown here is derived from an EMBL/GenBank/DDBJ whole genome shotgun (WGS) entry which is preliminary data.</text>
</comment>
<sequence length="472" mass="54361">MSLLSEFFCHRPLIVNEIARYFKPIGDCGAKLSSTTAEGCVVKLVNFDPVLCGVTEIGEGSRGLTAGPRLNCSSRGLILHYRHAKLATSLPIHVIPIPSWTLREGNHRRNLHLPANQEKKVELFTTFVDLEKAYDRVPRDLVYWSLRKRKVPEKLIRLVKATYKKATTVVRTAHGKTGQFEIEVGLHQGSGLSPFLFTIVLDTISEECRNGLPWELLFVDDLAIIADSEEELQRRWLKWQIGLESKGLKMNTGKTEVVVSGRNRTKVNIKDKEGRELNQVDQFKYLGVTFSEEGGSETAVRARVKAAWQKWRELGPVIADKKIPTKLKPKLYTTVVRPVILYGAECWTIGVKEENILEETEMRMLRRIKGVTLKDKRKSEDIREELGVGSIKSKARESRLRWFGHVHRKEQERNLRQVMDMEVPGRRPRGRPRGRWRDLVDRDMRELRVVPEDADDRDFWRRRIRTDDPSLG</sequence>
<dbReference type="GO" id="GO:0003964">
    <property type="term" value="F:RNA-directed DNA polymerase activity"/>
    <property type="evidence" value="ECO:0007669"/>
    <property type="project" value="UniProtKB-KW"/>
</dbReference>
<dbReference type="InterPro" id="IPR000477">
    <property type="entry name" value="RT_dom"/>
</dbReference>
<dbReference type="PANTHER" id="PTHR47027:SF28">
    <property type="entry name" value="ENDONUCLEASE-REVERSE TRANSCRIPTASE"/>
    <property type="match status" value="1"/>
</dbReference>
<keyword evidence="2" id="KW-0808">Transferase</keyword>
<reference evidence="2 3" key="1">
    <citation type="journal article" date="2021" name="Elife">
        <title>Chloroplast acquisition without the gene transfer in kleptoplastic sea slugs, Plakobranchus ocellatus.</title>
        <authorList>
            <person name="Maeda T."/>
            <person name="Takahashi S."/>
            <person name="Yoshida T."/>
            <person name="Shimamura S."/>
            <person name="Takaki Y."/>
            <person name="Nagai Y."/>
            <person name="Toyoda A."/>
            <person name="Suzuki Y."/>
            <person name="Arimoto A."/>
            <person name="Ishii H."/>
            <person name="Satoh N."/>
            <person name="Nishiyama T."/>
            <person name="Hasebe M."/>
            <person name="Maruyama T."/>
            <person name="Minagawa J."/>
            <person name="Obokata J."/>
            <person name="Shigenobu S."/>
        </authorList>
    </citation>
    <scope>NUCLEOTIDE SEQUENCE [LARGE SCALE GENOMIC DNA]</scope>
</reference>
<protein>
    <submittedName>
        <fullName evidence="2">RNA-directed DNA polymerase (Reverse transcriptase) domain containing protein</fullName>
    </submittedName>
</protein>
<dbReference type="AlphaFoldDB" id="A0AAV4H6Q9"/>
<dbReference type="Pfam" id="PF00078">
    <property type="entry name" value="RVT_1"/>
    <property type="match status" value="1"/>
</dbReference>
<feature type="domain" description="Reverse transcriptase" evidence="1">
    <location>
        <begin position="1"/>
        <end position="290"/>
    </location>
</feature>
<dbReference type="Gene3D" id="3.10.10.10">
    <property type="entry name" value="HIV Type 1 Reverse Transcriptase, subunit A, domain 1"/>
    <property type="match status" value="1"/>
</dbReference>
<keyword evidence="2" id="KW-0695">RNA-directed DNA polymerase</keyword>
<evidence type="ECO:0000313" key="2">
    <source>
        <dbReference type="EMBL" id="GFR93802.1"/>
    </source>
</evidence>
<dbReference type="EMBL" id="BMAT01001854">
    <property type="protein sequence ID" value="GFR93802.1"/>
    <property type="molecule type" value="Genomic_DNA"/>
</dbReference>
<dbReference type="SUPFAM" id="SSF56672">
    <property type="entry name" value="DNA/RNA polymerases"/>
    <property type="match status" value="1"/>
</dbReference>
<keyword evidence="2" id="KW-0548">Nucleotidyltransferase</keyword>
<dbReference type="Gene3D" id="3.30.70.270">
    <property type="match status" value="1"/>
</dbReference>
<proteinExistence type="predicted"/>